<sequence length="74" mass="8624">MTQIGIHADNTPYCINSVRGVVFRIEKDLRDTKLHRYSHQQGCAALVKILNSLQDEKSFNRNHVYLKATWLDHD</sequence>
<dbReference type="EMBL" id="AP009044">
    <property type="protein sequence ID" value="BAF53876.1"/>
    <property type="molecule type" value="Genomic_DNA"/>
</dbReference>
<proteinExistence type="predicted"/>
<dbReference type="KEGG" id="cgt:cgR_5012"/>
<protein>
    <submittedName>
        <fullName evidence="1">Uncharacterized protein</fullName>
    </submittedName>
</protein>
<reference evidence="1" key="1">
    <citation type="journal article" date="2007" name="Microbiology">
        <title>Comparative analysis of the Corynebacterium glutamicum group and complete genome sequence of strain R.</title>
        <authorList>
            <person name="Yukawa H."/>
            <person name="Omumasaba C.A."/>
            <person name="Nonaka H."/>
            <person name="Kos P."/>
            <person name="Okai N."/>
            <person name="Suzuki N."/>
            <person name="Suda M."/>
            <person name="Tsuge Y."/>
            <person name="Watanabe J."/>
            <person name="Ikeda Y."/>
            <person name="Vertes A.A."/>
            <person name="Inui M."/>
        </authorList>
    </citation>
    <scope>NUCLEOTIDE SEQUENCE</scope>
    <source>
        <strain evidence="1">R</strain>
    </source>
</reference>
<name>A0AB72V9L3_CORGB</name>
<evidence type="ECO:0000313" key="1">
    <source>
        <dbReference type="EMBL" id="BAF53876.1"/>
    </source>
</evidence>
<accession>A0AB72V9L3</accession>
<organism evidence="1">
    <name type="scientific">Corynebacterium glutamicum (strain R)</name>
    <dbReference type="NCBI Taxonomy" id="340322"/>
    <lineage>
        <taxon>Bacteria</taxon>
        <taxon>Bacillati</taxon>
        <taxon>Actinomycetota</taxon>
        <taxon>Actinomycetes</taxon>
        <taxon>Mycobacteriales</taxon>
        <taxon>Corynebacteriaceae</taxon>
        <taxon>Corynebacterium</taxon>
    </lineage>
</organism>
<dbReference type="Proteomes" id="UP000006698">
    <property type="component" value="Chromosome"/>
</dbReference>
<gene>
    <name evidence="1" type="ordered locus">cgR_5012</name>
</gene>
<dbReference type="AlphaFoldDB" id="A0AB72V9L3"/>